<dbReference type="Proteomes" id="UP001209540">
    <property type="component" value="Unassembled WGS sequence"/>
</dbReference>
<name>A0AAD5JSP1_9FUNG</name>
<dbReference type="EMBL" id="JAIXMP010000028">
    <property type="protein sequence ID" value="KAI9252424.1"/>
    <property type="molecule type" value="Genomic_DNA"/>
</dbReference>
<reference evidence="1" key="1">
    <citation type="journal article" date="2022" name="IScience">
        <title>Evolution of zygomycete secretomes and the origins of terrestrial fungal ecologies.</title>
        <authorList>
            <person name="Chang Y."/>
            <person name="Wang Y."/>
            <person name="Mondo S."/>
            <person name="Ahrendt S."/>
            <person name="Andreopoulos W."/>
            <person name="Barry K."/>
            <person name="Beard J."/>
            <person name="Benny G.L."/>
            <person name="Blankenship S."/>
            <person name="Bonito G."/>
            <person name="Cuomo C."/>
            <person name="Desiro A."/>
            <person name="Gervers K.A."/>
            <person name="Hundley H."/>
            <person name="Kuo A."/>
            <person name="LaButti K."/>
            <person name="Lang B.F."/>
            <person name="Lipzen A."/>
            <person name="O'Donnell K."/>
            <person name="Pangilinan J."/>
            <person name="Reynolds N."/>
            <person name="Sandor L."/>
            <person name="Smith M.E."/>
            <person name="Tsang A."/>
            <person name="Grigoriev I.V."/>
            <person name="Stajich J.E."/>
            <person name="Spatafora J.W."/>
        </authorList>
    </citation>
    <scope>NUCLEOTIDE SEQUENCE</scope>
    <source>
        <strain evidence="1">RSA 2281</strain>
    </source>
</reference>
<dbReference type="Gene3D" id="3.80.10.10">
    <property type="entry name" value="Ribonuclease Inhibitor"/>
    <property type="match status" value="1"/>
</dbReference>
<proteinExistence type="predicted"/>
<evidence type="ECO:0000313" key="2">
    <source>
        <dbReference type="Proteomes" id="UP001209540"/>
    </source>
</evidence>
<dbReference type="InterPro" id="IPR032675">
    <property type="entry name" value="LRR_dom_sf"/>
</dbReference>
<protein>
    <submittedName>
        <fullName evidence="1">Uncharacterized protein</fullName>
    </submittedName>
</protein>
<evidence type="ECO:0000313" key="1">
    <source>
        <dbReference type="EMBL" id="KAI9252424.1"/>
    </source>
</evidence>
<dbReference type="Gene3D" id="1.25.40.10">
    <property type="entry name" value="Tetratricopeptide repeat domain"/>
    <property type="match status" value="1"/>
</dbReference>
<reference evidence="1" key="2">
    <citation type="submission" date="2023-02" db="EMBL/GenBank/DDBJ databases">
        <authorList>
            <consortium name="DOE Joint Genome Institute"/>
            <person name="Mondo S.J."/>
            <person name="Chang Y."/>
            <person name="Wang Y."/>
            <person name="Ahrendt S."/>
            <person name="Andreopoulos W."/>
            <person name="Barry K."/>
            <person name="Beard J."/>
            <person name="Benny G.L."/>
            <person name="Blankenship S."/>
            <person name="Bonito G."/>
            <person name="Cuomo C."/>
            <person name="Desiro A."/>
            <person name="Gervers K.A."/>
            <person name="Hundley H."/>
            <person name="Kuo A."/>
            <person name="LaButti K."/>
            <person name="Lang B.F."/>
            <person name="Lipzen A."/>
            <person name="O'Donnell K."/>
            <person name="Pangilinan J."/>
            <person name="Reynolds N."/>
            <person name="Sandor L."/>
            <person name="Smith M.W."/>
            <person name="Tsang A."/>
            <person name="Grigoriev I.V."/>
            <person name="Stajich J.E."/>
            <person name="Spatafora J.W."/>
        </authorList>
    </citation>
    <scope>NUCLEOTIDE SEQUENCE</scope>
    <source>
        <strain evidence="1">RSA 2281</strain>
    </source>
</reference>
<dbReference type="InterPro" id="IPR011990">
    <property type="entry name" value="TPR-like_helical_dom_sf"/>
</dbReference>
<dbReference type="AlphaFoldDB" id="A0AAD5JSP1"/>
<keyword evidence="2" id="KW-1185">Reference proteome</keyword>
<sequence length="818" mass="92874">MTISPTASLSNSMERSYTPVDLNTTGNVFEQGKHAYAEQDYNCAIELYSHALDQSPTKVMTFDLILHRAIAYDKQQHINFALADYFNAYSIKHGHDNVNSSSITSPSTTAHVATVAGTTTHPSSLSCNRRERQRQKALLCLEGANDDSIEESFRETLAQHGRNIMDDLDVHNQWLFRHLSYDVDRSQLSLTCRFWNKFILKNWDKMWETIDDFLPRRRIGHKNYDWDPRNLTPMPKDEHAVGLYLDGVIPDCVKHIKLDLNKYNRRSQVIIPKILDLPLKNVGSLVGRRYITLTTNERLPQMLRMGINTITAATLRYSTFPHVVQEFSSYGDALVIASQMCPNIQTITLYLMLSSSPTEDAIQSIGELLDRNPTLTLFELHNKHHHEQVLETVSNHCPLSLRELFYGDQESVGLVTRYIQHASSESLSSTSSSSITASTQPTGLKSLSLSFKYLFSRNEDHDLTATDLDETIGNLLMKHGNTLEDLTILWKPLHFKDRTLFFKLAKNGAPHSRSLYLDVNAFPVNANKFKYAKLIAMLIEACSALESVHLNNICLLDERVYHSLGQLKHLKRFGIETQSYDQITRYNSIINDYGDYYNPVYPMIPISGMGMFFEKTVGLERFYITQPFTTKSAQECSVLICSDVYSLTSGISACPTLRELDISYIVLDNVLFIILLENIKKDVPSGLTKLIIRVPSNGVHEQEIKALASIGGTGILQYLIIHDHLYCFDEGGINKLVQIFEAYQGLEPFLIHVKLIQGGHFSSFCKERSSLSSSLEESPSIKCCLFKKYNISSSRYMNEIKLHQAQVYCKECMCQHAA</sequence>
<dbReference type="SUPFAM" id="SSF48452">
    <property type="entry name" value="TPR-like"/>
    <property type="match status" value="1"/>
</dbReference>
<organism evidence="1 2">
    <name type="scientific">Phascolomyces articulosus</name>
    <dbReference type="NCBI Taxonomy" id="60185"/>
    <lineage>
        <taxon>Eukaryota</taxon>
        <taxon>Fungi</taxon>
        <taxon>Fungi incertae sedis</taxon>
        <taxon>Mucoromycota</taxon>
        <taxon>Mucoromycotina</taxon>
        <taxon>Mucoromycetes</taxon>
        <taxon>Mucorales</taxon>
        <taxon>Lichtheimiaceae</taxon>
        <taxon>Phascolomyces</taxon>
    </lineage>
</organism>
<comment type="caution">
    <text evidence="1">The sequence shown here is derived from an EMBL/GenBank/DDBJ whole genome shotgun (WGS) entry which is preliminary data.</text>
</comment>
<dbReference type="SUPFAM" id="SSF52047">
    <property type="entry name" value="RNI-like"/>
    <property type="match status" value="1"/>
</dbReference>
<gene>
    <name evidence="1" type="ORF">BDA99DRAFT_541143</name>
</gene>
<accession>A0AAD5JSP1</accession>